<evidence type="ECO:0000313" key="7">
    <source>
        <dbReference type="Proteomes" id="UP000024816"/>
    </source>
</evidence>
<evidence type="ECO:0000256" key="1">
    <source>
        <dbReference type="ARBA" id="ARBA00009670"/>
    </source>
</evidence>
<dbReference type="InterPro" id="IPR051409">
    <property type="entry name" value="Atypical_kinase_ADCK"/>
</dbReference>
<keyword evidence="3" id="KW-0547">Nucleotide-binding</keyword>
<proteinExistence type="inferred from homology"/>
<dbReference type="InterPro" id="IPR034646">
    <property type="entry name" value="ADCK3_dom"/>
</dbReference>
<dbReference type="GO" id="GO:0016740">
    <property type="term" value="F:transferase activity"/>
    <property type="evidence" value="ECO:0007669"/>
    <property type="project" value="UniProtKB-KW"/>
</dbReference>
<gene>
    <name evidence="6" type="ORF">HJA_01605</name>
</gene>
<dbReference type="AlphaFoldDB" id="A0A059FL47"/>
<dbReference type="CDD" id="cd13970">
    <property type="entry name" value="ABC1_ADCK3"/>
    <property type="match status" value="1"/>
</dbReference>
<evidence type="ECO:0000259" key="5">
    <source>
        <dbReference type="Pfam" id="PF03109"/>
    </source>
</evidence>
<comment type="caution">
    <text evidence="6">The sequence shown here is derived from an EMBL/GenBank/DDBJ whole genome shotgun (WGS) entry which is preliminary data.</text>
</comment>
<dbReference type="PATRIC" id="fig|1280952.3.peg.326"/>
<organism evidence="6 7">
    <name type="scientific">Hyphomonas jannaschiana VP2</name>
    <dbReference type="NCBI Taxonomy" id="1280952"/>
    <lineage>
        <taxon>Bacteria</taxon>
        <taxon>Pseudomonadati</taxon>
        <taxon>Pseudomonadota</taxon>
        <taxon>Alphaproteobacteria</taxon>
        <taxon>Hyphomonadales</taxon>
        <taxon>Hyphomonadaceae</taxon>
        <taxon>Hyphomonas</taxon>
    </lineage>
</organism>
<dbReference type="eggNOG" id="COG0661">
    <property type="taxonomic scope" value="Bacteria"/>
</dbReference>
<dbReference type="STRING" id="1280952.HJA_01605"/>
<reference evidence="6 7" key="1">
    <citation type="journal article" date="2014" name="Antonie Van Leeuwenhoek">
        <title>Hyphomonas beringensis sp. nov. and Hyphomonas chukchiensis sp. nov., isolated from surface seawater of the Bering Sea and Chukchi Sea.</title>
        <authorList>
            <person name="Li C."/>
            <person name="Lai Q."/>
            <person name="Li G."/>
            <person name="Dong C."/>
            <person name="Wang J."/>
            <person name="Liao Y."/>
            <person name="Shao Z."/>
        </authorList>
    </citation>
    <scope>NUCLEOTIDE SEQUENCE [LARGE SCALE GENOMIC DNA]</scope>
    <source>
        <strain evidence="6 7">VP2</strain>
    </source>
</reference>
<dbReference type="Pfam" id="PF03109">
    <property type="entry name" value="ABC1"/>
    <property type="match status" value="1"/>
</dbReference>
<feature type="domain" description="ABC1 atypical kinase-like" evidence="5">
    <location>
        <begin position="121"/>
        <end position="358"/>
    </location>
</feature>
<dbReference type="InterPro" id="IPR004147">
    <property type="entry name" value="ABC1_dom"/>
</dbReference>
<comment type="similarity">
    <text evidence="1">Belongs to the protein kinase superfamily. ADCK protein kinase family.</text>
</comment>
<evidence type="ECO:0000256" key="4">
    <source>
        <dbReference type="ARBA" id="ARBA00022840"/>
    </source>
</evidence>
<dbReference type="EMBL" id="ARYJ01000001">
    <property type="protein sequence ID" value="KCZ91193.1"/>
    <property type="molecule type" value="Genomic_DNA"/>
</dbReference>
<dbReference type="GO" id="GO:0005524">
    <property type="term" value="F:ATP binding"/>
    <property type="evidence" value="ECO:0007669"/>
    <property type="project" value="UniProtKB-KW"/>
</dbReference>
<evidence type="ECO:0000313" key="6">
    <source>
        <dbReference type="EMBL" id="KCZ91193.1"/>
    </source>
</evidence>
<accession>A0A059FL47</accession>
<sequence length="484" mass="53664">MESESAFCLYSALRRRKPCASLVRTLYMKDMSDTSDPTRDPERNRLAGRLSRTAKVGANLSGAGLTFAAQSLFGGDQGDEKIARALAAALGKSKGPLMKVAQMLSTVPDLLPEKYAAEFAQLQAEAPAMGWPFVRRRMRAELGGDWQGRFADFGHEASHAASLGQVHAATLHDGRKVACKLQYPDMASAVESDVGQLKTVLGLFKRMDGSIDPTAMVEEITDRLREELDYAREAKHMALYARMLADKDFVQVPEPVEDLSTPRLLTMTWLSGQRLTAFEDAPQEVRNHIAEMLFWTWWGPMNTYAVIHGDPHLGNYQVTGEGTGLNLLDFGCIRIFPPAFVEGVVDLYRALQKEDFDATYAAYEKWGFVGLSKELVEVLNIWARFIYGPLLDDRVRSVADGVTAGEYGRKEAFTVRKLLKEKGPVKIPREFVFMDRAAIGLGAAYLRLGAELNYCRLFEESLEGFSVEAVSKRQADALVAVGLN</sequence>
<evidence type="ECO:0000256" key="2">
    <source>
        <dbReference type="ARBA" id="ARBA00022679"/>
    </source>
</evidence>
<dbReference type="InterPro" id="IPR011009">
    <property type="entry name" value="Kinase-like_dom_sf"/>
</dbReference>
<dbReference type="SUPFAM" id="SSF56112">
    <property type="entry name" value="Protein kinase-like (PK-like)"/>
    <property type="match status" value="1"/>
</dbReference>
<keyword evidence="2" id="KW-0808">Transferase</keyword>
<dbReference type="GO" id="GO:0006744">
    <property type="term" value="P:ubiquinone biosynthetic process"/>
    <property type="evidence" value="ECO:0007669"/>
    <property type="project" value="TreeGrafter"/>
</dbReference>
<dbReference type="PANTHER" id="PTHR43851:SF3">
    <property type="entry name" value="COENZYME Q8"/>
    <property type="match status" value="1"/>
</dbReference>
<keyword evidence="7" id="KW-1185">Reference proteome</keyword>
<dbReference type="Proteomes" id="UP000024816">
    <property type="component" value="Unassembled WGS sequence"/>
</dbReference>
<keyword evidence="4" id="KW-0067">ATP-binding</keyword>
<protein>
    <submittedName>
        <fullName evidence="6">ABC1 family protein</fullName>
    </submittedName>
</protein>
<name>A0A059FL47_9PROT</name>
<evidence type="ECO:0000256" key="3">
    <source>
        <dbReference type="ARBA" id="ARBA00022741"/>
    </source>
</evidence>
<dbReference type="PANTHER" id="PTHR43851">
    <property type="match status" value="1"/>
</dbReference>